<keyword evidence="1" id="KW-0812">Transmembrane</keyword>
<name>A0A6H2EKL3_9ACTO</name>
<evidence type="ECO:0008006" key="4">
    <source>
        <dbReference type="Google" id="ProtNLM"/>
    </source>
</evidence>
<protein>
    <recommendedName>
        <fullName evidence="4">EamA domain-containing protein</fullName>
    </recommendedName>
</protein>
<dbReference type="RefSeq" id="WP_168917189.1">
    <property type="nucleotide sequence ID" value="NZ_CP050804.1"/>
</dbReference>
<accession>A0A6H2EKL3</accession>
<feature type="transmembrane region" description="Helical" evidence="1">
    <location>
        <begin position="101"/>
        <end position="120"/>
    </location>
</feature>
<dbReference type="KEGG" id="arca:HC352_01075"/>
<dbReference type="InterPro" id="IPR037185">
    <property type="entry name" value="EmrE-like"/>
</dbReference>
<dbReference type="AlphaFoldDB" id="A0A6H2EKL3"/>
<gene>
    <name evidence="2" type="ORF">HC352_01075</name>
</gene>
<dbReference type="SUPFAM" id="SSF103481">
    <property type="entry name" value="Multidrug resistance efflux transporter EmrE"/>
    <property type="match status" value="1"/>
</dbReference>
<keyword evidence="3" id="KW-1185">Reference proteome</keyword>
<feature type="transmembrane region" description="Helical" evidence="1">
    <location>
        <begin position="150"/>
        <end position="166"/>
    </location>
</feature>
<feature type="transmembrane region" description="Helical" evidence="1">
    <location>
        <begin position="71"/>
        <end position="95"/>
    </location>
</feature>
<reference evidence="2 3" key="1">
    <citation type="submission" date="2020-03" db="EMBL/GenBank/DDBJ databases">
        <title>Complete genome of Arcanobacterium buesumensis sp. nov. strain 2701.</title>
        <authorList>
            <person name="Borowiak M."/>
            <person name="Alssahen M."/>
            <person name="Laemmler C."/>
            <person name="Malorny B."/>
            <person name="Hassan A."/>
            <person name="Prenger-Berninghoff E."/>
            <person name="Ploetz M."/>
            <person name="Abdulmawjood A."/>
        </authorList>
    </citation>
    <scope>NUCLEOTIDE SEQUENCE [LARGE SCALE GENOMIC DNA]</scope>
    <source>
        <strain evidence="2 3">2701</strain>
    </source>
</reference>
<dbReference type="EMBL" id="CP050804">
    <property type="protein sequence ID" value="QJC21247.1"/>
    <property type="molecule type" value="Genomic_DNA"/>
</dbReference>
<keyword evidence="1" id="KW-1133">Transmembrane helix</keyword>
<dbReference type="Proteomes" id="UP000502298">
    <property type="component" value="Chromosome"/>
</dbReference>
<feature type="transmembrane region" description="Helical" evidence="1">
    <location>
        <begin position="39"/>
        <end position="59"/>
    </location>
</feature>
<feature type="transmembrane region" description="Helical" evidence="1">
    <location>
        <begin position="127"/>
        <end position="144"/>
    </location>
</feature>
<proteinExistence type="predicted"/>
<evidence type="ECO:0000313" key="3">
    <source>
        <dbReference type="Proteomes" id="UP000502298"/>
    </source>
</evidence>
<keyword evidence="1" id="KW-0472">Membrane</keyword>
<evidence type="ECO:0000256" key="1">
    <source>
        <dbReference type="SAM" id="Phobius"/>
    </source>
</evidence>
<sequence>MIRSEKTSETWPLAPFILLLTAAIQYSGATIAVGLFSSVAVIAVAWARGFFASLMLVAWRRPSLNLTTPQGRHAFVLSSIYGLSIVSTNVIFYLAIARIPLGTTVALEFLGPVILAAIVGKGWRIRLGIILALSGVFLISWIGVDIHAPGVSTGIVIALIAGLCWAI</sequence>
<organism evidence="2 3">
    <name type="scientific">Arcanobacterium buesumense</name>
    <dbReference type="NCBI Taxonomy" id="2722751"/>
    <lineage>
        <taxon>Bacteria</taxon>
        <taxon>Bacillati</taxon>
        <taxon>Actinomycetota</taxon>
        <taxon>Actinomycetes</taxon>
        <taxon>Actinomycetales</taxon>
        <taxon>Actinomycetaceae</taxon>
        <taxon>Arcanobacterium</taxon>
    </lineage>
</organism>
<evidence type="ECO:0000313" key="2">
    <source>
        <dbReference type="EMBL" id="QJC21247.1"/>
    </source>
</evidence>